<gene>
    <name evidence="3" type="primary">ade</name>
    <name evidence="3" type="ORF">LYB30171_00324</name>
</gene>
<dbReference type="RefSeq" id="WP_215219345.1">
    <property type="nucleotide sequence ID" value="NZ_OU015430.1"/>
</dbReference>
<name>A0ABN7QT69_9GAMM</name>
<evidence type="ECO:0000313" key="4">
    <source>
        <dbReference type="Proteomes" id="UP000680116"/>
    </source>
</evidence>
<dbReference type="InterPro" id="IPR051781">
    <property type="entry name" value="Metallo-dep_Hydrolase"/>
</dbReference>
<evidence type="ECO:0000259" key="2">
    <source>
        <dbReference type="Pfam" id="PF01979"/>
    </source>
</evidence>
<dbReference type="EC" id="3.5.4.2" evidence="3"/>
<reference evidence="3 4" key="1">
    <citation type="submission" date="2021-04" db="EMBL/GenBank/DDBJ databases">
        <authorList>
            <person name="Rodrigo-Torres L."/>
            <person name="Arahal R. D."/>
            <person name="Lucena T."/>
        </authorList>
    </citation>
    <scope>NUCLEOTIDE SEQUENCE [LARGE SCALE GENOMIC DNA]</scope>
    <source>
        <strain evidence="3 4">CECT 30171</strain>
    </source>
</reference>
<dbReference type="Pfam" id="PF01979">
    <property type="entry name" value="Amidohydro_1"/>
    <property type="match status" value="1"/>
</dbReference>
<dbReference type="GO" id="GO:0000034">
    <property type="term" value="F:adenine deaminase activity"/>
    <property type="evidence" value="ECO:0007669"/>
    <property type="project" value="UniProtKB-EC"/>
</dbReference>
<organism evidence="3 4">
    <name type="scientific">Novilysobacter luteus</name>
    <dbReference type="NCBI Taxonomy" id="2822368"/>
    <lineage>
        <taxon>Bacteria</taxon>
        <taxon>Pseudomonadati</taxon>
        <taxon>Pseudomonadota</taxon>
        <taxon>Gammaproteobacteria</taxon>
        <taxon>Lysobacterales</taxon>
        <taxon>Lysobacteraceae</taxon>
        <taxon>Novilysobacter</taxon>
    </lineage>
</organism>
<dbReference type="InterPro" id="IPR032466">
    <property type="entry name" value="Metal_Hydrolase"/>
</dbReference>
<dbReference type="Proteomes" id="UP000680116">
    <property type="component" value="Chromosome"/>
</dbReference>
<dbReference type="SUPFAM" id="SSF51338">
    <property type="entry name" value="Composite domain of metallo-dependent hydrolases"/>
    <property type="match status" value="1"/>
</dbReference>
<dbReference type="Gene3D" id="3.20.20.140">
    <property type="entry name" value="Metal-dependent hydrolases"/>
    <property type="match status" value="1"/>
</dbReference>
<keyword evidence="3" id="KW-0378">Hydrolase</keyword>
<keyword evidence="4" id="KW-1185">Reference proteome</keyword>
<evidence type="ECO:0000313" key="3">
    <source>
        <dbReference type="EMBL" id="CAG4968689.1"/>
    </source>
</evidence>
<feature type="domain" description="Amidohydrolase-related" evidence="2">
    <location>
        <begin position="324"/>
        <end position="384"/>
    </location>
</feature>
<proteinExistence type="predicted"/>
<dbReference type="InterPro" id="IPR006680">
    <property type="entry name" value="Amidohydro-rel"/>
</dbReference>
<dbReference type="SUPFAM" id="SSF51556">
    <property type="entry name" value="Metallo-dependent hydrolases"/>
    <property type="match status" value="1"/>
</dbReference>
<dbReference type="PANTHER" id="PTHR43135:SF3">
    <property type="entry name" value="ALPHA-D-RIBOSE 1-METHYLPHOSPHONATE 5-TRIPHOSPHATE DIPHOSPHATASE"/>
    <property type="match status" value="1"/>
</dbReference>
<dbReference type="EMBL" id="OU015430">
    <property type="protein sequence ID" value="CAG4968689.1"/>
    <property type="molecule type" value="Genomic_DNA"/>
</dbReference>
<accession>A0ABN7QT69</accession>
<sequence>MSRLPLKALAAAALSFVALAAGAQDLLIRNATVHTAGPQGTLQGADVLVRDGVIAAVGTGLPAPAGVQVVDAQSRPLTPTLFGGITAIGLEEVSGERSTVDASLALGAETHLMTVRPEFDVTLAYNPASVLVPVTRIEGIGWTLLEAGSTEGGSIIGGQGAVVRLDGSADPAGPDVLFIDLGSDAAELSGRSRAAQWMLLDQLVDEVRGRIPAGSHAALLTPAGRDTLKRYLDAGGRVVVNVDRAADIRQLLRWSDRHGVDIAISGGAEAWKLAPALAEAGVPVFVNPLANLPGGFDQIGATMENAARLEAAGVAVGFTQGGDTHNARKVRQLAGNAVANGLPWEDGLAGLTSVPARAFGVADRFGSIAPGKRADLVLWSGDPLEVNAVALQVWMDGEAIPMSSRQTELRDRYLRTLVPRDSGGLPRAYPATDSR</sequence>
<evidence type="ECO:0000256" key="1">
    <source>
        <dbReference type="SAM" id="SignalP"/>
    </source>
</evidence>
<dbReference type="Gene3D" id="2.30.40.10">
    <property type="entry name" value="Urease, subunit C, domain 1"/>
    <property type="match status" value="1"/>
</dbReference>
<dbReference type="PANTHER" id="PTHR43135">
    <property type="entry name" value="ALPHA-D-RIBOSE 1-METHYLPHOSPHONATE 5-TRIPHOSPHATE DIPHOSPHATASE"/>
    <property type="match status" value="1"/>
</dbReference>
<dbReference type="InterPro" id="IPR011059">
    <property type="entry name" value="Metal-dep_hydrolase_composite"/>
</dbReference>
<feature type="signal peptide" evidence="1">
    <location>
        <begin position="1"/>
        <end position="23"/>
    </location>
</feature>
<keyword evidence="1" id="KW-0732">Signal</keyword>
<feature type="chain" id="PRO_5046888958" evidence="1">
    <location>
        <begin position="24"/>
        <end position="435"/>
    </location>
</feature>
<protein>
    <submittedName>
        <fullName evidence="3">Adenine deaminase</fullName>
        <ecNumber evidence="3">3.5.4.2</ecNumber>
    </submittedName>
</protein>